<comment type="caution">
    <text evidence="11">The sequence shown here is derived from an EMBL/GenBank/DDBJ whole genome shotgun (WGS) entry which is preliminary data.</text>
</comment>
<dbReference type="EMBL" id="QOCR01000002">
    <property type="protein sequence ID" value="RHW51369.1"/>
    <property type="molecule type" value="Genomic_DNA"/>
</dbReference>
<organism evidence="11 12">
    <name type="scientific">Bombilactobacillus bombi</name>
    <dbReference type="NCBI Taxonomy" id="1303590"/>
    <lineage>
        <taxon>Bacteria</taxon>
        <taxon>Bacillati</taxon>
        <taxon>Bacillota</taxon>
        <taxon>Bacilli</taxon>
        <taxon>Lactobacillales</taxon>
        <taxon>Lactobacillaceae</taxon>
        <taxon>Bombilactobacillus</taxon>
    </lineage>
</organism>
<evidence type="ECO:0000256" key="4">
    <source>
        <dbReference type="ARBA" id="ARBA00013189"/>
    </source>
</evidence>
<keyword evidence="7" id="KW-0299">Galactose metabolism</keyword>
<sequence>MAETIMVAGGAGYIGSHMVHQLITDGYDVVIVDNLSTGHRKAVNPQARFYEGDTRDGQFLDEVFTKENITAVIHMDAFSIVPESVQNPLKYFDNNVIGMIKLFEAMQAHAIKYLVFSSTAATFGQPEQSPVGDNSPQKPINPYGESKLMMEQMMKWVDQAYGIKSVALRYFNAAGALADGSIGEDHQPETHLIPIILRTAMGEQDKLKIYGNDYQTPDGTNVRDYVHIIDLAQAHILALKYLQAGNPSDAFNLGSSHGFSVQEILQAARTVTNKEIPAEFAPRRGGDPDILVADSSRAKKVLGWKPQYDNIHDIIQTAWTWKQKHPQGYQDK</sequence>
<dbReference type="PANTHER" id="PTHR43725:SF53">
    <property type="entry name" value="UDP-ARABINOSE 4-EPIMERASE 1"/>
    <property type="match status" value="1"/>
</dbReference>
<dbReference type="SUPFAM" id="SSF51735">
    <property type="entry name" value="NAD(P)-binding Rossmann-fold domains"/>
    <property type="match status" value="1"/>
</dbReference>
<dbReference type="GO" id="GO:0006012">
    <property type="term" value="P:galactose metabolic process"/>
    <property type="evidence" value="ECO:0007669"/>
    <property type="project" value="UniProtKB-UniPathway"/>
</dbReference>
<dbReference type="Gene3D" id="3.40.50.720">
    <property type="entry name" value="NAD(P)-binding Rossmann-like Domain"/>
    <property type="match status" value="1"/>
</dbReference>
<dbReference type="InterPro" id="IPR016040">
    <property type="entry name" value="NAD(P)-bd_dom"/>
</dbReference>
<dbReference type="UniPathway" id="UPA00214"/>
<dbReference type="AlphaFoldDB" id="A0A347SSE7"/>
<evidence type="ECO:0000256" key="1">
    <source>
        <dbReference type="ARBA" id="ARBA00000083"/>
    </source>
</evidence>
<name>A0A347SSE7_9LACO</name>
<comment type="catalytic activity">
    <reaction evidence="1 10">
        <text>UDP-alpha-D-glucose = UDP-alpha-D-galactose</text>
        <dbReference type="Rhea" id="RHEA:22168"/>
        <dbReference type="ChEBI" id="CHEBI:58885"/>
        <dbReference type="ChEBI" id="CHEBI:66914"/>
        <dbReference type="EC" id="5.1.3.2"/>
    </reaction>
</comment>
<keyword evidence="8 10" id="KW-0413">Isomerase</keyword>
<dbReference type="KEGG" id="lbm:DS830_05505"/>
<dbReference type="RefSeq" id="WP_118900963.1">
    <property type="nucleotide sequence ID" value="NZ_CP031513.1"/>
</dbReference>
<dbReference type="InterPro" id="IPR005886">
    <property type="entry name" value="UDP_G4E"/>
</dbReference>
<dbReference type="OrthoDB" id="9801785at2"/>
<dbReference type="Pfam" id="PF16363">
    <property type="entry name" value="GDP_Man_Dehyd"/>
    <property type="match status" value="1"/>
</dbReference>
<comment type="cofactor">
    <cofactor evidence="2 10">
        <name>NAD(+)</name>
        <dbReference type="ChEBI" id="CHEBI:57540"/>
    </cofactor>
</comment>
<gene>
    <name evidence="11" type="primary">galE</name>
    <name evidence="11" type="ORF">DS831_04930</name>
</gene>
<proteinExistence type="inferred from homology"/>
<evidence type="ECO:0000256" key="10">
    <source>
        <dbReference type="RuleBase" id="RU366046"/>
    </source>
</evidence>
<dbReference type="GO" id="GO:0003978">
    <property type="term" value="F:UDP-glucose 4-epimerase activity"/>
    <property type="evidence" value="ECO:0007669"/>
    <property type="project" value="UniProtKB-UniRule"/>
</dbReference>
<comment type="similarity">
    <text evidence="3 10">Belongs to the NAD(P)-dependent epimerase/dehydratase family.</text>
</comment>
<evidence type="ECO:0000256" key="6">
    <source>
        <dbReference type="ARBA" id="ARBA00023027"/>
    </source>
</evidence>
<protein>
    <recommendedName>
        <fullName evidence="5 10">UDP-glucose 4-epimerase</fullName>
        <ecNumber evidence="4 10">5.1.3.2</ecNumber>
    </recommendedName>
</protein>
<evidence type="ECO:0000313" key="12">
    <source>
        <dbReference type="Proteomes" id="UP000284109"/>
    </source>
</evidence>
<evidence type="ECO:0000256" key="7">
    <source>
        <dbReference type="ARBA" id="ARBA00023144"/>
    </source>
</evidence>
<dbReference type="Gene3D" id="3.90.25.10">
    <property type="entry name" value="UDP-galactose 4-epimerase, domain 1"/>
    <property type="match status" value="1"/>
</dbReference>
<evidence type="ECO:0000256" key="3">
    <source>
        <dbReference type="ARBA" id="ARBA00007637"/>
    </source>
</evidence>
<dbReference type="NCBIfam" id="TIGR01179">
    <property type="entry name" value="galE"/>
    <property type="match status" value="1"/>
</dbReference>
<evidence type="ECO:0000256" key="9">
    <source>
        <dbReference type="ARBA" id="ARBA00023277"/>
    </source>
</evidence>
<keyword evidence="6 10" id="KW-0520">NAD</keyword>
<dbReference type="EC" id="5.1.3.2" evidence="4 10"/>
<keyword evidence="9 10" id="KW-0119">Carbohydrate metabolism</keyword>
<dbReference type="CDD" id="cd05247">
    <property type="entry name" value="UDP_G4E_1_SDR_e"/>
    <property type="match status" value="1"/>
</dbReference>
<keyword evidence="12" id="KW-1185">Reference proteome</keyword>
<dbReference type="InterPro" id="IPR036291">
    <property type="entry name" value="NAD(P)-bd_dom_sf"/>
</dbReference>
<comment type="pathway">
    <text evidence="10">Carbohydrate metabolism; galactose metabolism.</text>
</comment>
<evidence type="ECO:0000256" key="2">
    <source>
        <dbReference type="ARBA" id="ARBA00001911"/>
    </source>
</evidence>
<dbReference type="PANTHER" id="PTHR43725">
    <property type="entry name" value="UDP-GLUCOSE 4-EPIMERASE"/>
    <property type="match status" value="1"/>
</dbReference>
<evidence type="ECO:0000256" key="8">
    <source>
        <dbReference type="ARBA" id="ARBA00023235"/>
    </source>
</evidence>
<comment type="subunit">
    <text evidence="10">Homodimer.</text>
</comment>
<evidence type="ECO:0000313" key="11">
    <source>
        <dbReference type="EMBL" id="RHW51369.1"/>
    </source>
</evidence>
<reference evidence="11 12" key="1">
    <citation type="submission" date="2018-07" db="EMBL/GenBank/DDBJ databases">
        <title>Genome sequences of six Lactobacillus spp. isolated from bumble bee guts.</title>
        <authorList>
            <person name="Motta E.V.S."/>
            <person name="Moran N.A."/>
        </authorList>
    </citation>
    <scope>NUCLEOTIDE SEQUENCE [LARGE SCALE GENOMIC DNA]</scope>
    <source>
        <strain evidence="11 12">BI-1.1</strain>
    </source>
</reference>
<evidence type="ECO:0000256" key="5">
    <source>
        <dbReference type="ARBA" id="ARBA00018569"/>
    </source>
</evidence>
<accession>A0A347SSE7</accession>
<dbReference type="Proteomes" id="UP000284109">
    <property type="component" value="Unassembled WGS sequence"/>
</dbReference>